<feature type="region of interest" description="Disordered" evidence="1">
    <location>
        <begin position="126"/>
        <end position="156"/>
    </location>
</feature>
<dbReference type="PANTHER" id="PTHR12461:SF100">
    <property type="entry name" value="JMJC DOMAIN-CONTAINING PROTEIN 4"/>
    <property type="match status" value="1"/>
</dbReference>
<dbReference type="OrthoDB" id="415358at2759"/>
<proteinExistence type="predicted"/>
<accession>A0A1B2J565</accession>
<dbReference type="PANTHER" id="PTHR12461">
    <property type="entry name" value="HYPOXIA-INDUCIBLE FACTOR 1 ALPHA INHIBITOR-RELATED"/>
    <property type="match status" value="1"/>
</dbReference>
<protein>
    <submittedName>
        <fullName evidence="3">BA75_01017T0</fullName>
    </submittedName>
</protein>
<evidence type="ECO:0000256" key="1">
    <source>
        <dbReference type="SAM" id="MobiDB-lite"/>
    </source>
</evidence>
<evidence type="ECO:0000259" key="2">
    <source>
        <dbReference type="PROSITE" id="PS51184"/>
    </source>
</evidence>
<evidence type="ECO:0000313" key="3">
    <source>
        <dbReference type="EMBL" id="ANZ73121.1"/>
    </source>
</evidence>
<dbReference type="InterPro" id="IPR003347">
    <property type="entry name" value="JmjC_dom"/>
</dbReference>
<dbReference type="PROSITE" id="PS51184">
    <property type="entry name" value="JMJC"/>
    <property type="match status" value="1"/>
</dbReference>
<organism evidence="3 4">
    <name type="scientific">Komagataella pastoris</name>
    <name type="common">Yeast</name>
    <name type="synonym">Pichia pastoris</name>
    <dbReference type="NCBI Taxonomy" id="4922"/>
    <lineage>
        <taxon>Eukaryota</taxon>
        <taxon>Fungi</taxon>
        <taxon>Dikarya</taxon>
        <taxon>Ascomycota</taxon>
        <taxon>Saccharomycotina</taxon>
        <taxon>Pichiomycetes</taxon>
        <taxon>Pichiales</taxon>
        <taxon>Pichiaceae</taxon>
        <taxon>Komagataella</taxon>
    </lineage>
</organism>
<evidence type="ECO:0000313" key="4">
    <source>
        <dbReference type="Proteomes" id="UP000094565"/>
    </source>
</evidence>
<dbReference type="Gene3D" id="2.60.120.650">
    <property type="entry name" value="Cupin"/>
    <property type="match status" value="1"/>
</dbReference>
<dbReference type="EMBL" id="CP014584">
    <property type="protein sequence ID" value="ANZ73121.1"/>
    <property type="molecule type" value="Genomic_DNA"/>
</dbReference>
<sequence>MTKREVRKTEGPNKLTKQIHMSYEGYIVSASSSIEIIPVDELDWSLMYSRFVSQRKPCVIDGVMPGLNLESFQPHLLNELLDYDEVLEVEQKVDGGFGSNVQRLQIRFEDLMENLKMGKSDFYLTTQYGGDENDERKEEEEEEEAEDIENSGPEEFDDNCDAGTCSLASLSTSFHDDFEDLNDLEERRLFVQPPLCNLSSTILPSSPSFLDKLAIQQVNLWLGSARPTPLELDPLKTDLGVGKCVPNGTSSGLHHDHADNLYIPIHGRKRFTLFSPQDAPNLYTQGNIGTIYKNGVVDYITNKNAPSWRRIRDDGAIISEVCRWKLEQQSNSLSETQQRLLLEQIKEEDELLASLAAFPKAEPPSFSRIPPALLHIEEVESEEDRAHLHELTQSSYPLLSKCHSLVVDLKPGQMLYLPAGWFHEVKSYGEESPEFPYLHEAINYWFEPPNGPTSERPYEDSYWGEISPCQLN</sequence>
<dbReference type="AlphaFoldDB" id="A0A1B2J565"/>
<dbReference type="Pfam" id="PF13621">
    <property type="entry name" value="Cupin_8"/>
    <property type="match status" value="1"/>
</dbReference>
<name>A0A1B2J565_PICPA</name>
<dbReference type="Proteomes" id="UP000094565">
    <property type="component" value="Chromosome 1"/>
</dbReference>
<feature type="compositionally biased region" description="Acidic residues" evidence="1">
    <location>
        <begin position="131"/>
        <end position="156"/>
    </location>
</feature>
<reference evidence="3 4" key="1">
    <citation type="submission" date="2016-02" db="EMBL/GenBank/DDBJ databases">
        <title>Comparative genomic and transcriptomic foundation for Pichia pastoris.</title>
        <authorList>
            <person name="Love K.R."/>
            <person name="Shah K.A."/>
            <person name="Whittaker C.A."/>
            <person name="Wu J."/>
            <person name="Bartlett M.C."/>
            <person name="Ma D."/>
            <person name="Leeson R.L."/>
            <person name="Priest M."/>
            <person name="Young S.K."/>
            <person name="Love J.C."/>
        </authorList>
    </citation>
    <scope>NUCLEOTIDE SEQUENCE [LARGE SCALE GENOMIC DNA]</scope>
    <source>
        <strain evidence="3 4">ATCC 28485</strain>
    </source>
</reference>
<dbReference type="InterPro" id="IPR041667">
    <property type="entry name" value="Cupin_8"/>
</dbReference>
<keyword evidence="4" id="KW-1185">Reference proteome</keyword>
<feature type="domain" description="JmjC" evidence="2">
    <location>
        <begin position="192"/>
        <end position="461"/>
    </location>
</feature>
<dbReference type="SUPFAM" id="SSF51197">
    <property type="entry name" value="Clavaminate synthase-like"/>
    <property type="match status" value="1"/>
</dbReference>
<gene>
    <name evidence="3" type="ORF">ATY40_BA7501017</name>
</gene>